<dbReference type="AlphaFoldDB" id="A0AAV5TUC8"/>
<accession>A0AAV5TUC8</accession>
<evidence type="ECO:0000313" key="2">
    <source>
        <dbReference type="EMBL" id="GMS98090.1"/>
    </source>
</evidence>
<evidence type="ECO:0000256" key="1">
    <source>
        <dbReference type="SAM" id="Phobius"/>
    </source>
</evidence>
<name>A0AAV5TUC8_9BILA</name>
<feature type="non-terminal residue" evidence="2">
    <location>
        <position position="1"/>
    </location>
</feature>
<evidence type="ECO:0000313" key="3">
    <source>
        <dbReference type="Proteomes" id="UP001432027"/>
    </source>
</evidence>
<gene>
    <name evidence="2" type="ORF">PENTCL1PPCAC_20265</name>
</gene>
<keyword evidence="1" id="KW-0472">Membrane</keyword>
<dbReference type="Proteomes" id="UP001432027">
    <property type="component" value="Unassembled WGS sequence"/>
</dbReference>
<reference evidence="2" key="1">
    <citation type="submission" date="2023-10" db="EMBL/GenBank/DDBJ databases">
        <title>Genome assembly of Pristionchus species.</title>
        <authorList>
            <person name="Yoshida K."/>
            <person name="Sommer R.J."/>
        </authorList>
    </citation>
    <scope>NUCLEOTIDE SEQUENCE</scope>
    <source>
        <strain evidence="2">RS0144</strain>
    </source>
</reference>
<comment type="caution">
    <text evidence="2">The sequence shown here is derived from an EMBL/GenBank/DDBJ whole genome shotgun (WGS) entry which is preliminary data.</text>
</comment>
<keyword evidence="1" id="KW-1133">Transmembrane helix</keyword>
<proteinExistence type="predicted"/>
<feature type="non-terminal residue" evidence="2">
    <location>
        <position position="85"/>
    </location>
</feature>
<keyword evidence="3" id="KW-1185">Reference proteome</keyword>
<organism evidence="2 3">
    <name type="scientific">Pristionchus entomophagus</name>
    <dbReference type="NCBI Taxonomy" id="358040"/>
    <lineage>
        <taxon>Eukaryota</taxon>
        <taxon>Metazoa</taxon>
        <taxon>Ecdysozoa</taxon>
        <taxon>Nematoda</taxon>
        <taxon>Chromadorea</taxon>
        <taxon>Rhabditida</taxon>
        <taxon>Rhabditina</taxon>
        <taxon>Diplogasteromorpha</taxon>
        <taxon>Diplogasteroidea</taxon>
        <taxon>Neodiplogasteridae</taxon>
        <taxon>Pristionchus</taxon>
    </lineage>
</organism>
<dbReference type="EMBL" id="BTSX01000005">
    <property type="protein sequence ID" value="GMS98090.1"/>
    <property type="molecule type" value="Genomic_DNA"/>
</dbReference>
<sequence>VFVMCLTFVVFLPNIPGFALFVGDHHNKSTILQRSEYAWVQEVPGAIVFGEMFEPGPIDFEIGMLTFSAGYGIIFFVVVITHSAV</sequence>
<protein>
    <submittedName>
        <fullName evidence="2">Uncharacterized protein</fullName>
    </submittedName>
</protein>
<feature type="transmembrane region" description="Helical" evidence="1">
    <location>
        <begin position="62"/>
        <end position="81"/>
    </location>
</feature>
<keyword evidence="1" id="KW-0812">Transmembrane</keyword>